<gene>
    <name evidence="3" type="ORF">GCM10010994_55940</name>
</gene>
<organism evidence="3 4">
    <name type="scientific">Chelatococcus reniformis</name>
    <dbReference type="NCBI Taxonomy" id="1494448"/>
    <lineage>
        <taxon>Bacteria</taxon>
        <taxon>Pseudomonadati</taxon>
        <taxon>Pseudomonadota</taxon>
        <taxon>Alphaproteobacteria</taxon>
        <taxon>Hyphomicrobiales</taxon>
        <taxon>Chelatococcaceae</taxon>
        <taxon>Chelatococcus</taxon>
    </lineage>
</organism>
<evidence type="ECO:0000313" key="4">
    <source>
        <dbReference type="Proteomes" id="UP000637002"/>
    </source>
</evidence>
<keyword evidence="1" id="KW-0812">Transmembrane</keyword>
<dbReference type="InterPro" id="IPR051624">
    <property type="entry name" value="RMD1/Sad1-interacting"/>
</dbReference>
<comment type="caution">
    <text evidence="3">The sequence shown here is derived from an EMBL/GenBank/DDBJ whole genome shotgun (WGS) entry which is preliminary data.</text>
</comment>
<dbReference type="PANTHER" id="PTHR16255:SF1">
    <property type="entry name" value="REQUIRED FOR MEIOTIC NUCLEAR DIVISION PROTEIN 1 HOMOLOG"/>
    <property type="match status" value="1"/>
</dbReference>
<accession>A0A916UX14</accession>
<dbReference type="InterPro" id="IPR003734">
    <property type="entry name" value="DUF155"/>
</dbReference>
<name>A0A916UX14_9HYPH</name>
<reference evidence="3" key="1">
    <citation type="journal article" date="2014" name="Int. J. Syst. Evol. Microbiol.">
        <title>Complete genome sequence of Corynebacterium casei LMG S-19264T (=DSM 44701T), isolated from a smear-ripened cheese.</title>
        <authorList>
            <consortium name="US DOE Joint Genome Institute (JGI-PGF)"/>
            <person name="Walter F."/>
            <person name="Albersmeier A."/>
            <person name="Kalinowski J."/>
            <person name="Ruckert C."/>
        </authorList>
    </citation>
    <scope>NUCLEOTIDE SEQUENCE</scope>
    <source>
        <strain evidence="3">CGMCC 1.12919</strain>
    </source>
</reference>
<feature type="transmembrane region" description="Helical" evidence="1">
    <location>
        <begin position="243"/>
        <end position="261"/>
    </location>
</feature>
<dbReference type="PANTHER" id="PTHR16255">
    <property type="entry name" value="REQUIRED FOR MEIOTIC NUCLEAR DIVISION PROTEIN 1 HOMOLOG"/>
    <property type="match status" value="1"/>
</dbReference>
<sequence length="266" mass="29081">MVDSSAKSRITARALLIGERIDTAGLEREDVLSTTPLAFRVGANGFAAIFRYGVVVLIGLTPVEEDEIVRGLKPRLAEELAQPEEETAIIEMSADRDEQVPPGGPIFVRTLSPERLLIIADVLAKSAVLARDERAVDAVIDVLEPFAGGLATRGEAVGGRQTMRLIGRALEVRLRVTGRVAVAEKPDALWDRPDLTRLYARLEDEYELVERAEALNRKLAVIGETATALTDLKDAERSLRLEIIIVLLIAFEVLVTIYNLARGVAH</sequence>
<dbReference type="Proteomes" id="UP000637002">
    <property type="component" value="Unassembled WGS sequence"/>
</dbReference>
<dbReference type="AlphaFoldDB" id="A0A916UX14"/>
<dbReference type="RefSeq" id="WP_188612454.1">
    <property type="nucleotide sequence ID" value="NZ_BMGG01000011.1"/>
</dbReference>
<evidence type="ECO:0000313" key="3">
    <source>
        <dbReference type="EMBL" id="GGC90957.1"/>
    </source>
</evidence>
<keyword evidence="4" id="KW-1185">Reference proteome</keyword>
<feature type="domain" description="DUF155" evidence="2">
    <location>
        <begin position="48"/>
        <end position="216"/>
    </location>
</feature>
<dbReference type="Pfam" id="PF02582">
    <property type="entry name" value="DUF155"/>
    <property type="match status" value="1"/>
</dbReference>
<dbReference type="EMBL" id="BMGG01000011">
    <property type="protein sequence ID" value="GGC90957.1"/>
    <property type="molecule type" value="Genomic_DNA"/>
</dbReference>
<proteinExistence type="predicted"/>
<evidence type="ECO:0000256" key="1">
    <source>
        <dbReference type="SAM" id="Phobius"/>
    </source>
</evidence>
<keyword evidence="1" id="KW-0472">Membrane</keyword>
<evidence type="ECO:0000259" key="2">
    <source>
        <dbReference type="Pfam" id="PF02582"/>
    </source>
</evidence>
<reference evidence="3" key="2">
    <citation type="submission" date="2020-09" db="EMBL/GenBank/DDBJ databases">
        <authorList>
            <person name="Sun Q."/>
            <person name="Zhou Y."/>
        </authorList>
    </citation>
    <scope>NUCLEOTIDE SEQUENCE</scope>
    <source>
        <strain evidence="3">CGMCC 1.12919</strain>
    </source>
</reference>
<protein>
    <recommendedName>
        <fullName evidence="2">DUF155 domain-containing protein</fullName>
    </recommendedName>
</protein>
<keyword evidence="1" id="KW-1133">Transmembrane helix</keyword>